<feature type="transmembrane region" description="Helical" evidence="2">
    <location>
        <begin position="288"/>
        <end position="307"/>
    </location>
</feature>
<dbReference type="GO" id="GO:0005886">
    <property type="term" value="C:plasma membrane"/>
    <property type="evidence" value="ECO:0007669"/>
    <property type="project" value="UniProtKB-SubCell"/>
</dbReference>
<keyword evidence="2" id="KW-0472">Membrane</keyword>
<sequence length="382" mass="44209">MSAMKIIIKYKQLFLFKLFLSLLPYFFISILIMNALGYRYSEIMIISAMTQIIGVILNLPLGIYAEQKNRKKVLLLNNILSIIAFTLFLFEKFYLAILAAVILGISEALSSGVMQTFSYEQLPDDVTYRKYLEGSSSIQYLAISVMTIITPAILHFNRFLPIIISVAFIVFSTIFLCFIKLEKREEKQEEKITINIRTLRKGLKVSSKLNLFILLGITVTTLIMSVNSWSSILLKYHYFLLKYLGLVLFTFNVCMAIGSRIKWKKLSIVMLLPLISILLFFTKSVFTTIVLFSIFRLINGGYNNFFIGEFNKLIKNNRVVFWSIYDTFLSLFYIFADLSSGLIAQNLTVEFIYLIFGLISLLILLIYLLARKNIYFRKIKNY</sequence>
<organism evidence="3 4">
    <name type="scientific">Lactococcus lactis subsp. lactis</name>
    <name type="common">Streptococcus lactis</name>
    <dbReference type="NCBI Taxonomy" id="1360"/>
    <lineage>
        <taxon>Bacteria</taxon>
        <taxon>Bacillati</taxon>
        <taxon>Bacillota</taxon>
        <taxon>Bacilli</taxon>
        <taxon>Lactobacillales</taxon>
        <taxon>Streptococcaceae</taxon>
        <taxon>Lactococcus</taxon>
    </lineage>
</organism>
<dbReference type="Gene3D" id="1.20.1250.20">
    <property type="entry name" value="MFS general substrate transporter like domains"/>
    <property type="match status" value="1"/>
</dbReference>
<dbReference type="SUPFAM" id="SSF103473">
    <property type="entry name" value="MFS general substrate transporter"/>
    <property type="match status" value="1"/>
</dbReference>
<evidence type="ECO:0000313" key="3">
    <source>
        <dbReference type="EMBL" id="GAM79038.1"/>
    </source>
</evidence>
<protein>
    <submittedName>
        <fullName evidence="3">Permeases of the major facilitator superfamily</fullName>
    </submittedName>
</protein>
<dbReference type="InterPro" id="IPR011701">
    <property type="entry name" value="MFS"/>
</dbReference>
<dbReference type="InterPro" id="IPR036259">
    <property type="entry name" value="MFS_trans_sf"/>
</dbReference>
<feature type="transmembrane region" description="Helical" evidence="2">
    <location>
        <begin position="138"/>
        <end position="156"/>
    </location>
</feature>
<evidence type="ECO:0000256" key="1">
    <source>
        <dbReference type="ARBA" id="ARBA00004651"/>
    </source>
</evidence>
<accession>A0A0B8QVT5</accession>
<dbReference type="Pfam" id="PF07690">
    <property type="entry name" value="MFS_1"/>
    <property type="match status" value="1"/>
</dbReference>
<comment type="caution">
    <text evidence="3">The sequence shown here is derived from an EMBL/GenBank/DDBJ whole genome shotgun (WGS) entry which is preliminary data.</text>
</comment>
<feature type="transmembrane region" description="Helical" evidence="2">
    <location>
        <begin position="319"/>
        <end position="336"/>
    </location>
</feature>
<evidence type="ECO:0000313" key="4">
    <source>
        <dbReference type="Proteomes" id="UP000031847"/>
    </source>
</evidence>
<feature type="transmembrane region" description="Helical" evidence="2">
    <location>
        <begin position="236"/>
        <end position="254"/>
    </location>
</feature>
<keyword evidence="2" id="KW-0812">Transmembrane</keyword>
<evidence type="ECO:0000256" key="2">
    <source>
        <dbReference type="SAM" id="Phobius"/>
    </source>
</evidence>
<dbReference type="Proteomes" id="UP000031847">
    <property type="component" value="Unassembled WGS sequence"/>
</dbReference>
<proteinExistence type="predicted"/>
<reference evidence="3 4" key="1">
    <citation type="submission" date="2015-01" db="EMBL/GenBank/DDBJ databases">
        <title>Lactococcus lactis subsp.lactis JCM 5805 whole genome shotgun sequence.</title>
        <authorList>
            <person name="Fujii T."/>
            <person name="Tomita Y."/>
            <person name="Ikushima S."/>
            <person name="Fujiwara D."/>
        </authorList>
    </citation>
    <scope>NUCLEOTIDE SEQUENCE [LARGE SCALE GENOMIC DNA]</scope>
    <source>
        <strain evidence="3 4">JCM 5805</strain>
    </source>
</reference>
<feature type="transmembrane region" description="Helical" evidence="2">
    <location>
        <begin position="351"/>
        <end position="370"/>
    </location>
</feature>
<dbReference type="PANTHER" id="PTHR23530:SF1">
    <property type="entry name" value="PERMEASE, MAJOR FACILITATOR SUPERFAMILY-RELATED"/>
    <property type="match status" value="1"/>
</dbReference>
<feature type="transmembrane region" description="Helical" evidence="2">
    <location>
        <begin position="209"/>
        <end position="230"/>
    </location>
</feature>
<name>A0A0B8QVT5_LACLL</name>
<gene>
    <name evidence="3" type="ORF">JCM5805K_0142</name>
</gene>
<feature type="transmembrane region" description="Helical" evidence="2">
    <location>
        <begin position="43"/>
        <end position="61"/>
    </location>
</feature>
<feature type="transmembrane region" description="Helical" evidence="2">
    <location>
        <begin position="96"/>
        <end position="117"/>
    </location>
</feature>
<dbReference type="PANTHER" id="PTHR23530">
    <property type="entry name" value="TRANSPORT PROTEIN-RELATED"/>
    <property type="match status" value="1"/>
</dbReference>
<feature type="transmembrane region" description="Helical" evidence="2">
    <location>
        <begin position="12"/>
        <end position="37"/>
    </location>
</feature>
<dbReference type="InterPro" id="IPR053160">
    <property type="entry name" value="MFS_DHA3_Transporter"/>
</dbReference>
<feature type="transmembrane region" description="Helical" evidence="2">
    <location>
        <begin position="73"/>
        <end position="90"/>
    </location>
</feature>
<keyword evidence="2" id="KW-1133">Transmembrane helix</keyword>
<comment type="subcellular location">
    <subcellularLocation>
        <location evidence="1">Cell membrane</location>
        <topology evidence="1">Multi-pass membrane protein</topology>
    </subcellularLocation>
</comment>
<dbReference type="EMBL" id="BBSI01000007">
    <property type="protein sequence ID" value="GAM79038.1"/>
    <property type="molecule type" value="Genomic_DNA"/>
</dbReference>
<dbReference type="GO" id="GO:0022857">
    <property type="term" value="F:transmembrane transporter activity"/>
    <property type="evidence" value="ECO:0007669"/>
    <property type="project" value="InterPro"/>
</dbReference>
<feature type="transmembrane region" description="Helical" evidence="2">
    <location>
        <begin position="162"/>
        <end position="181"/>
    </location>
</feature>
<dbReference type="AlphaFoldDB" id="A0A0B8QVT5"/>
<feature type="transmembrane region" description="Helical" evidence="2">
    <location>
        <begin position="266"/>
        <end position="282"/>
    </location>
</feature>